<reference evidence="1" key="1">
    <citation type="submission" date="2020-05" db="EMBL/GenBank/DDBJ databases">
        <authorList>
            <person name="Chiriac C."/>
            <person name="Salcher M."/>
            <person name="Ghai R."/>
            <person name="Kavagutti S V."/>
        </authorList>
    </citation>
    <scope>NUCLEOTIDE SEQUENCE</scope>
</reference>
<name>A0A6J7DE13_9ZZZZ</name>
<dbReference type="AlphaFoldDB" id="A0A6J7DE13"/>
<gene>
    <name evidence="1" type="ORF">UFOPK3381_00606</name>
</gene>
<accession>A0A6J7DE13</accession>
<proteinExistence type="predicted"/>
<dbReference type="EMBL" id="CAFBLN010000018">
    <property type="protein sequence ID" value="CAB4867488.1"/>
    <property type="molecule type" value="Genomic_DNA"/>
</dbReference>
<protein>
    <submittedName>
        <fullName evidence="1">Unannotated protein</fullName>
    </submittedName>
</protein>
<evidence type="ECO:0000313" key="1">
    <source>
        <dbReference type="EMBL" id="CAB4867488.1"/>
    </source>
</evidence>
<organism evidence="1">
    <name type="scientific">freshwater metagenome</name>
    <dbReference type="NCBI Taxonomy" id="449393"/>
    <lineage>
        <taxon>unclassified sequences</taxon>
        <taxon>metagenomes</taxon>
        <taxon>ecological metagenomes</taxon>
    </lineage>
</organism>
<sequence length="416" mass="43239">MTDEFDRLRAANPATNTTYTHGDLAAVARRAELPTPNKTTRFAQGFRLKMASAAMAASLLTSGGIVALESSSSPLPVLTLGAASSSTANNSASLPTLDKTTDSKIAGGSQSAMAIWGTYEFSASDSLSTSPSQAPVYRVAGVSDGNALTIDLAKALGIFDSAVDIKVTDGYAGLPVKWYEYTTDNGTISVTVSENSATTWYFSSPAAGVSSNNSLNVNTITKPELAAWSDSVIDGLRFNLSLSDATYSIYGDQGSVNYQVLVGGIATDLSVSLGFDNQGTVLWAYGSVATFDRMGNYPLISERDGVDNLSSGSPYGGGPVAMTERVANGVASSDVMPAVGSDDVLTPPVMKVLITSAAVQLSAEQMTDGSVWLIPMYSYTGTVTNADGTTTESTWSTVAVDPAYLKISVHPSPIAY</sequence>